<reference evidence="5 6" key="1">
    <citation type="submission" date="2020-08" db="EMBL/GenBank/DDBJ databases">
        <title>Genomic Encyclopedia of Type Strains, Phase IV (KMG-IV): sequencing the most valuable type-strain genomes for metagenomic binning, comparative biology and taxonomic classification.</title>
        <authorList>
            <person name="Goeker M."/>
        </authorList>
    </citation>
    <scope>NUCLEOTIDE SEQUENCE [LARGE SCALE GENOMIC DNA]</scope>
    <source>
        <strain evidence="5 6">YIM 65646</strain>
    </source>
</reference>
<dbReference type="InterPro" id="IPR006311">
    <property type="entry name" value="TAT_signal"/>
</dbReference>
<dbReference type="GO" id="GO:0004806">
    <property type="term" value="F:triacylglycerol lipase activity"/>
    <property type="evidence" value="ECO:0007669"/>
    <property type="project" value="TreeGrafter"/>
</dbReference>
<protein>
    <submittedName>
        <fullName evidence="5">Lysophospholipase L1-like esterase</fullName>
    </submittedName>
</protein>
<comment type="caution">
    <text evidence="5">The sequence shown here is derived from an EMBL/GenBank/DDBJ whole genome shotgun (WGS) entry which is preliminary data.</text>
</comment>
<keyword evidence="6" id="KW-1185">Reference proteome</keyword>
<accession>A0A841FTC9</accession>
<dbReference type="PROSITE" id="PS51318">
    <property type="entry name" value="TAT"/>
    <property type="match status" value="1"/>
</dbReference>
<evidence type="ECO:0000313" key="5">
    <source>
        <dbReference type="EMBL" id="MBB6035789.1"/>
    </source>
</evidence>
<feature type="active site" description="Nucleophile" evidence="1">
    <location>
        <position position="43"/>
    </location>
</feature>
<evidence type="ECO:0000259" key="4">
    <source>
        <dbReference type="Pfam" id="PF13472"/>
    </source>
</evidence>
<dbReference type="InterPro" id="IPR036514">
    <property type="entry name" value="SGNH_hydro_sf"/>
</dbReference>
<dbReference type="Gene3D" id="3.40.50.1110">
    <property type="entry name" value="SGNH hydrolase"/>
    <property type="match status" value="1"/>
</dbReference>
<feature type="disulfide bond" evidence="2">
    <location>
        <begin position="58"/>
        <end position="83"/>
    </location>
</feature>
<dbReference type="RefSeq" id="WP_184788627.1">
    <property type="nucleotide sequence ID" value="NZ_BONT01000075.1"/>
</dbReference>
<proteinExistence type="predicted"/>
<dbReference type="CDD" id="cd01823">
    <property type="entry name" value="SEST_like"/>
    <property type="match status" value="1"/>
</dbReference>
<evidence type="ECO:0000313" key="6">
    <source>
        <dbReference type="Proteomes" id="UP000548476"/>
    </source>
</evidence>
<dbReference type="Pfam" id="PF13472">
    <property type="entry name" value="Lipase_GDSL_2"/>
    <property type="match status" value="1"/>
</dbReference>
<dbReference type="InterPro" id="IPR013830">
    <property type="entry name" value="SGNH_hydro"/>
</dbReference>
<dbReference type="Proteomes" id="UP000548476">
    <property type="component" value="Unassembled WGS sequence"/>
</dbReference>
<dbReference type="AlphaFoldDB" id="A0A841FTC9"/>
<dbReference type="InterPro" id="IPR037460">
    <property type="entry name" value="SEST-like"/>
</dbReference>
<evidence type="ECO:0000256" key="2">
    <source>
        <dbReference type="PIRSR" id="PIRSR637460-2"/>
    </source>
</evidence>
<name>A0A841FTC9_9ACTN</name>
<dbReference type="SUPFAM" id="SSF52266">
    <property type="entry name" value="SGNH hydrolase"/>
    <property type="match status" value="1"/>
</dbReference>
<dbReference type="PANTHER" id="PTHR37981:SF1">
    <property type="entry name" value="SGNH HYDROLASE-TYPE ESTERASE DOMAIN-CONTAINING PROTEIN"/>
    <property type="match status" value="1"/>
</dbReference>
<keyword evidence="3" id="KW-0732">Signal</keyword>
<dbReference type="PANTHER" id="PTHR37981">
    <property type="entry name" value="LIPASE 2"/>
    <property type="match status" value="1"/>
</dbReference>
<feature type="active site" evidence="1">
    <location>
        <position position="269"/>
    </location>
</feature>
<keyword evidence="2" id="KW-1015">Disulfide bond</keyword>
<feature type="disulfide bond" evidence="2">
    <location>
        <begin position="134"/>
        <end position="146"/>
    </location>
</feature>
<evidence type="ECO:0000256" key="3">
    <source>
        <dbReference type="SAM" id="SignalP"/>
    </source>
</evidence>
<feature type="chain" id="PRO_5032524402" evidence="3">
    <location>
        <begin position="32"/>
        <end position="286"/>
    </location>
</feature>
<organism evidence="5 6">
    <name type="scientific">Phytomonospora endophytica</name>
    <dbReference type="NCBI Taxonomy" id="714109"/>
    <lineage>
        <taxon>Bacteria</taxon>
        <taxon>Bacillati</taxon>
        <taxon>Actinomycetota</taxon>
        <taxon>Actinomycetes</taxon>
        <taxon>Micromonosporales</taxon>
        <taxon>Micromonosporaceae</taxon>
        <taxon>Phytomonospora</taxon>
    </lineage>
</organism>
<feature type="domain" description="SGNH hydrolase-type esterase" evidence="4">
    <location>
        <begin position="39"/>
        <end position="275"/>
    </location>
</feature>
<sequence>MQSRLALLARAAAVVLLAAAGVTLTASGATAASAERYVALGDSAASGPLVLPQTHLGCARSGNNYAGYVARSLGVASFTDVTCSGADTADFYGSQGTDFGDVPPQLDALRADTTLVTVHIGANDIDLLDLATDCFNWLPAPFGDPCADDYDEGGQDSWKTATDGLKATIRQTVADVRARSPQARIFVVGYATYMPRNGCYPTVPVQGGDANYIRATLTYFNNMLRSAAGESGAGYVDLQTPSEGHDACKAPGTRWVEPYIPGSIAAPFHPNRVGMENYARAVLATI</sequence>
<evidence type="ECO:0000256" key="1">
    <source>
        <dbReference type="PIRSR" id="PIRSR637460-1"/>
    </source>
</evidence>
<dbReference type="GO" id="GO:0019433">
    <property type="term" value="P:triglyceride catabolic process"/>
    <property type="evidence" value="ECO:0007669"/>
    <property type="project" value="TreeGrafter"/>
</dbReference>
<dbReference type="EMBL" id="JACHGT010000007">
    <property type="protein sequence ID" value="MBB6035789.1"/>
    <property type="molecule type" value="Genomic_DNA"/>
</dbReference>
<feature type="signal peptide" evidence="3">
    <location>
        <begin position="1"/>
        <end position="31"/>
    </location>
</feature>
<gene>
    <name evidence="5" type="ORF">HNR73_003653</name>
</gene>
<feature type="disulfide bond" evidence="2">
    <location>
        <begin position="199"/>
        <end position="248"/>
    </location>
</feature>